<evidence type="ECO:0000313" key="5">
    <source>
        <dbReference type="EMBL" id="QDV08792.1"/>
    </source>
</evidence>
<accession>A0A518EXH3</accession>
<evidence type="ECO:0000259" key="4">
    <source>
        <dbReference type="Pfam" id="PF08212"/>
    </source>
</evidence>
<dbReference type="PANTHER" id="PTHR10612:SF34">
    <property type="entry name" value="APOLIPOPROTEIN D"/>
    <property type="match status" value="1"/>
</dbReference>
<feature type="region of interest" description="Disordered" evidence="3">
    <location>
        <begin position="188"/>
        <end position="211"/>
    </location>
</feature>
<evidence type="ECO:0000256" key="1">
    <source>
        <dbReference type="ARBA" id="ARBA00006889"/>
    </source>
</evidence>
<dbReference type="InterPro" id="IPR047202">
    <property type="entry name" value="Lipocalin_Blc-like_dom"/>
</dbReference>
<keyword evidence="5" id="KW-0449">Lipoprotein</keyword>
<proteinExistence type="inferred from homology"/>
<dbReference type="InterPro" id="IPR000566">
    <property type="entry name" value="Lipocln_cytosolic_FA-bd_dom"/>
</dbReference>
<dbReference type="EMBL" id="CP036434">
    <property type="protein sequence ID" value="QDV08792.1"/>
    <property type="molecule type" value="Genomic_DNA"/>
</dbReference>
<protein>
    <submittedName>
        <fullName evidence="5">Outer membrane lipoprotein Blc</fullName>
    </submittedName>
</protein>
<dbReference type="Gene3D" id="2.40.128.20">
    <property type="match status" value="1"/>
</dbReference>
<organism evidence="5 6">
    <name type="scientific">Saltatorellus ferox</name>
    <dbReference type="NCBI Taxonomy" id="2528018"/>
    <lineage>
        <taxon>Bacteria</taxon>
        <taxon>Pseudomonadati</taxon>
        <taxon>Planctomycetota</taxon>
        <taxon>Planctomycetia</taxon>
        <taxon>Planctomycetia incertae sedis</taxon>
        <taxon>Saltatorellus</taxon>
    </lineage>
</organism>
<dbReference type="SUPFAM" id="SSF50814">
    <property type="entry name" value="Lipocalins"/>
    <property type="match status" value="1"/>
</dbReference>
<evidence type="ECO:0000256" key="2">
    <source>
        <dbReference type="PIRNR" id="PIRNR036893"/>
    </source>
</evidence>
<comment type="similarity">
    <text evidence="1 2">Belongs to the calycin superfamily. Lipocalin family.</text>
</comment>
<dbReference type="GO" id="GO:0006950">
    <property type="term" value="P:response to stress"/>
    <property type="evidence" value="ECO:0007669"/>
    <property type="project" value="UniProtKB-ARBA"/>
</dbReference>
<keyword evidence="6" id="KW-1185">Reference proteome</keyword>
<feature type="compositionally biased region" description="Polar residues" evidence="3">
    <location>
        <begin position="198"/>
        <end position="211"/>
    </location>
</feature>
<dbReference type="AlphaFoldDB" id="A0A518EXH3"/>
<dbReference type="PIRSF" id="PIRSF036893">
    <property type="entry name" value="Lipocalin_ApoD"/>
    <property type="match status" value="1"/>
</dbReference>
<feature type="domain" description="Lipocalin/cytosolic fatty-acid binding" evidence="4">
    <location>
        <begin position="46"/>
        <end position="187"/>
    </location>
</feature>
<dbReference type="Pfam" id="PF08212">
    <property type="entry name" value="Lipocalin_2"/>
    <property type="match status" value="1"/>
</dbReference>
<dbReference type="CDD" id="cd19438">
    <property type="entry name" value="lipocalin_Blc-like"/>
    <property type="match status" value="1"/>
</dbReference>
<gene>
    <name evidence="5" type="primary">blc_2</name>
    <name evidence="5" type="ORF">Poly30_43470</name>
</gene>
<dbReference type="InterPro" id="IPR012674">
    <property type="entry name" value="Calycin"/>
</dbReference>
<name>A0A518EXH3_9BACT</name>
<sequence>MKAPYRPRLPSAGKLLALAAIALLIAFAVMTFFSSPDEPLPTEQNVSVERFMGDWYVQGHVPIFTEKDAYNAVESYVRDDEGKIQTIYAFREGAFDGSIKTNKPTGFVEDEKTGAEWSMRFIWPFKAEYLIAYVDDAYTETIVARSKRDYAWIMTRDAEISDERYDRLAARVEALGYDLSDLRRVPQSWPDPGHPVSQAAQNSLARSTYEE</sequence>
<dbReference type="PANTHER" id="PTHR10612">
    <property type="entry name" value="APOLIPOPROTEIN D"/>
    <property type="match status" value="1"/>
</dbReference>
<dbReference type="InterPro" id="IPR022271">
    <property type="entry name" value="Lipocalin_ApoD"/>
</dbReference>
<evidence type="ECO:0000256" key="3">
    <source>
        <dbReference type="SAM" id="MobiDB-lite"/>
    </source>
</evidence>
<evidence type="ECO:0000313" key="6">
    <source>
        <dbReference type="Proteomes" id="UP000320390"/>
    </source>
</evidence>
<dbReference type="RefSeq" id="WP_419190455.1">
    <property type="nucleotide sequence ID" value="NZ_CP036434.1"/>
</dbReference>
<dbReference type="Proteomes" id="UP000320390">
    <property type="component" value="Chromosome"/>
</dbReference>
<reference evidence="5 6" key="1">
    <citation type="submission" date="2019-02" db="EMBL/GenBank/DDBJ databases">
        <title>Deep-cultivation of Planctomycetes and their phenomic and genomic characterization uncovers novel biology.</title>
        <authorList>
            <person name="Wiegand S."/>
            <person name="Jogler M."/>
            <person name="Boedeker C."/>
            <person name="Pinto D."/>
            <person name="Vollmers J."/>
            <person name="Rivas-Marin E."/>
            <person name="Kohn T."/>
            <person name="Peeters S.H."/>
            <person name="Heuer A."/>
            <person name="Rast P."/>
            <person name="Oberbeckmann S."/>
            <person name="Bunk B."/>
            <person name="Jeske O."/>
            <person name="Meyerdierks A."/>
            <person name="Storesund J.E."/>
            <person name="Kallscheuer N."/>
            <person name="Luecker S."/>
            <person name="Lage O.M."/>
            <person name="Pohl T."/>
            <person name="Merkel B.J."/>
            <person name="Hornburger P."/>
            <person name="Mueller R.-W."/>
            <person name="Bruemmer F."/>
            <person name="Labrenz M."/>
            <person name="Spormann A.M."/>
            <person name="Op den Camp H."/>
            <person name="Overmann J."/>
            <person name="Amann R."/>
            <person name="Jetten M.S.M."/>
            <person name="Mascher T."/>
            <person name="Medema M.H."/>
            <person name="Devos D.P."/>
            <person name="Kaster A.-K."/>
            <person name="Ovreas L."/>
            <person name="Rohde M."/>
            <person name="Galperin M.Y."/>
            <person name="Jogler C."/>
        </authorList>
    </citation>
    <scope>NUCLEOTIDE SEQUENCE [LARGE SCALE GENOMIC DNA]</scope>
    <source>
        <strain evidence="5 6">Poly30</strain>
    </source>
</reference>